<evidence type="ECO:0000259" key="2">
    <source>
        <dbReference type="Pfam" id="PF20151"/>
    </source>
</evidence>
<feature type="transmembrane region" description="Helical" evidence="1">
    <location>
        <begin position="78"/>
        <end position="98"/>
    </location>
</feature>
<keyword evidence="1" id="KW-0812">Transmembrane</keyword>
<name>A0A0H2RBK1_9AGAM</name>
<dbReference type="Pfam" id="PF20151">
    <property type="entry name" value="DUF6533"/>
    <property type="match status" value="1"/>
</dbReference>
<evidence type="ECO:0000313" key="4">
    <source>
        <dbReference type="Proteomes" id="UP000053477"/>
    </source>
</evidence>
<dbReference type="Proteomes" id="UP000053477">
    <property type="component" value="Unassembled WGS sequence"/>
</dbReference>
<protein>
    <recommendedName>
        <fullName evidence="2">DUF6533 domain-containing protein</fullName>
    </recommendedName>
</protein>
<evidence type="ECO:0000256" key="1">
    <source>
        <dbReference type="SAM" id="Phobius"/>
    </source>
</evidence>
<evidence type="ECO:0000313" key="3">
    <source>
        <dbReference type="EMBL" id="KLO09250.1"/>
    </source>
</evidence>
<dbReference type="AlphaFoldDB" id="A0A0H2RBK1"/>
<organism evidence="3 4">
    <name type="scientific">Schizopora paradoxa</name>
    <dbReference type="NCBI Taxonomy" id="27342"/>
    <lineage>
        <taxon>Eukaryota</taxon>
        <taxon>Fungi</taxon>
        <taxon>Dikarya</taxon>
        <taxon>Basidiomycota</taxon>
        <taxon>Agaricomycotina</taxon>
        <taxon>Agaricomycetes</taxon>
        <taxon>Hymenochaetales</taxon>
        <taxon>Schizoporaceae</taxon>
        <taxon>Schizopora</taxon>
    </lineage>
</organism>
<feature type="transmembrane region" description="Helical" evidence="1">
    <location>
        <begin position="118"/>
        <end position="143"/>
    </location>
</feature>
<sequence>MTHEWIIHEAATIVYKASFQILPFWATHHMLLKRSIEDLILLVFAIISVFIYDCLHILIGEVQFIWCKEWSAGKLAYIWMKFLCSLFLCTAALATFFTQSVVFNARADHTQVLLLPCLSWVFFAGLILITETSFVIQCMRIYAIYNRAKWLKTSLVIFFFVSVTASVIAIHYPLDPSSTVHYGGARLQGFAYPQWFLITSLTSESIFLSLIMYKAWECRRSRARDVLHWRSTGSENFLDGLIQDSIKYYVVIFFVYAFSLSIIVVRPFEKLFIDSPLVRPLFQSSRIHSSMLHQFAKI</sequence>
<feature type="domain" description="DUF6533" evidence="2">
    <location>
        <begin position="44"/>
        <end position="82"/>
    </location>
</feature>
<reference evidence="3 4" key="1">
    <citation type="submission" date="2015-04" db="EMBL/GenBank/DDBJ databases">
        <title>Complete genome sequence of Schizopora paradoxa KUC8140, a cosmopolitan wood degrader in East Asia.</title>
        <authorList>
            <consortium name="DOE Joint Genome Institute"/>
            <person name="Min B."/>
            <person name="Park H."/>
            <person name="Jang Y."/>
            <person name="Kim J.-J."/>
            <person name="Kim K.H."/>
            <person name="Pangilinan J."/>
            <person name="Lipzen A."/>
            <person name="Riley R."/>
            <person name="Grigoriev I.V."/>
            <person name="Spatafora J.W."/>
            <person name="Choi I.-G."/>
        </authorList>
    </citation>
    <scope>NUCLEOTIDE SEQUENCE [LARGE SCALE GENOMIC DNA]</scope>
    <source>
        <strain evidence="3 4">KUC8140</strain>
    </source>
</reference>
<keyword evidence="1" id="KW-0472">Membrane</keyword>
<proteinExistence type="predicted"/>
<feature type="transmembrane region" description="Helical" evidence="1">
    <location>
        <begin position="194"/>
        <end position="213"/>
    </location>
</feature>
<feature type="transmembrane region" description="Helical" evidence="1">
    <location>
        <begin position="155"/>
        <end position="174"/>
    </location>
</feature>
<feature type="transmembrane region" description="Helical" evidence="1">
    <location>
        <begin position="248"/>
        <end position="268"/>
    </location>
</feature>
<dbReference type="EMBL" id="KQ086062">
    <property type="protein sequence ID" value="KLO09250.1"/>
    <property type="molecule type" value="Genomic_DNA"/>
</dbReference>
<dbReference type="OrthoDB" id="2679643at2759"/>
<keyword evidence="4" id="KW-1185">Reference proteome</keyword>
<accession>A0A0H2RBK1</accession>
<gene>
    <name evidence="3" type="ORF">SCHPADRAFT_907943</name>
</gene>
<dbReference type="InParanoid" id="A0A0H2RBK1"/>
<dbReference type="InterPro" id="IPR045340">
    <property type="entry name" value="DUF6533"/>
</dbReference>
<keyword evidence="1" id="KW-1133">Transmembrane helix</keyword>
<feature type="transmembrane region" description="Helical" evidence="1">
    <location>
        <begin position="39"/>
        <end position="66"/>
    </location>
</feature>